<keyword evidence="3" id="KW-1185">Reference proteome</keyword>
<name>A0ABU1IXQ8_9BACL</name>
<feature type="transmembrane region" description="Helical" evidence="1">
    <location>
        <begin position="7"/>
        <end position="31"/>
    </location>
</feature>
<proteinExistence type="predicted"/>
<evidence type="ECO:0000313" key="2">
    <source>
        <dbReference type="EMBL" id="MDR6244011.1"/>
    </source>
</evidence>
<organism evidence="2 3">
    <name type="scientific">Paenibacillus hunanensis</name>
    <dbReference type="NCBI Taxonomy" id="539262"/>
    <lineage>
        <taxon>Bacteria</taxon>
        <taxon>Bacillati</taxon>
        <taxon>Bacillota</taxon>
        <taxon>Bacilli</taxon>
        <taxon>Bacillales</taxon>
        <taxon>Paenibacillaceae</taxon>
        <taxon>Paenibacillus</taxon>
    </lineage>
</organism>
<feature type="transmembrane region" description="Helical" evidence="1">
    <location>
        <begin position="51"/>
        <end position="72"/>
    </location>
</feature>
<dbReference type="Proteomes" id="UP001185028">
    <property type="component" value="Unassembled WGS sequence"/>
</dbReference>
<evidence type="ECO:0000313" key="3">
    <source>
        <dbReference type="Proteomes" id="UP001185028"/>
    </source>
</evidence>
<dbReference type="EMBL" id="JAVDQH010000006">
    <property type="protein sequence ID" value="MDR6244011.1"/>
    <property type="molecule type" value="Genomic_DNA"/>
</dbReference>
<evidence type="ECO:0000256" key="1">
    <source>
        <dbReference type="SAM" id="Phobius"/>
    </source>
</evidence>
<keyword evidence="1" id="KW-0472">Membrane</keyword>
<reference evidence="2 3" key="1">
    <citation type="submission" date="2023-07" db="EMBL/GenBank/DDBJ databases">
        <title>Genomic Encyclopedia of Type Strains, Phase IV (KMG-IV): sequencing the most valuable type-strain genomes for metagenomic binning, comparative biology and taxonomic classification.</title>
        <authorList>
            <person name="Goeker M."/>
        </authorList>
    </citation>
    <scope>NUCLEOTIDE SEQUENCE [LARGE SCALE GENOMIC DNA]</scope>
    <source>
        <strain evidence="2 3">DSM 22170</strain>
    </source>
</reference>
<keyword evidence="1" id="KW-0812">Transmembrane</keyword>
<comment type="caution">
    <text evidence="2">The sequence shown here is derived from an EMBL/GenBank/DDBJ whole genome shotgun (WGS) entry which is preliminary data.</text>
</comment>
<gene>
    <name evidence="2" type="ORF">JOC58_001904</name>
</gene>
<dbReference type="NCBIfam" id="NF033218">
    <property type="entry name" value="anchor_AmaP"/>
    <property type="match status" value="1"/>
</dbReference>
<keyword evidence="1" id="KW-1133">Transmembrane helix</keyword>
<dbReference type="RefSeq" id="WP_188775855.1">
    <property type="nucleotide sequence ID" value="NZ_BMMB01000005.1"/>
</dbReference>
<protein>
    <recommendedName>
        <fullName evidence="4">Alkaline shock response membrane anchor protein AmaP</fullName>
    </recommendedName>
</protein>
<accession>A0ABU1IXQ8</accession>
<evidence type="ECO:0008006" key="4">
    <source>
        <dbReference type="Google" id="ProtNLM"/>
    </source>
</evidence>
<sequence length="187" mass="21157">MNRLTRLSFLLIGLVGMAAMAVFGAIVYPLGNFSTMVDNYLQAQLWAVQTVAIVALVFFVLFALLFLIGLLARPKTRALYITTPVGNIRLTQNMIEQTIFHAVQEKNVLKQPQIYTRLKKSNRSVYTSIRGGLIPTSNVVDAASELQLHVEHQLKQLLQIERVRVEVRVDERQEETPSKNKNVPRVI</sequence>